<dbReference type="GO" id="GO:0003676">
    <property type="term" value="F:nucleic acid binding"/>
    <property type="evidence" value="ECO:0007669"/>
    <property type="project" value="InterPro"/>
</dbReference>
<dbReference type="Proteomes" id="UP001175211">
    <property type="component" value="Unassembled WGS sequence"/>
</dbReference>
<proteinExistence type="predicted"/>
<dbReference type="PANTHER" id="PTHR46564">
    <property type="entry name" value="TRANSPOSASE"/>
    <property type="match status" value="1"/>
</dbReference>
<feature type="domain" description="Tc1-like transposase DDE" evidence="1">
    <location>
        <begin position="139"/>
        <end position="244"/>
    </location>
</feature>
<keyword evidence="3" id="KW-1185">Reference proteome</keyword>
<dbReference type="SUPFAM" id="SSF46689">
    <property type="entry name" value="Homeodomain-like"/>
    <property type="match status" value="1"/>
</dbReference>
<accession>A0AA39JQE6</accession>
<dbReference type="Gene3D" id="3.30.420.10">
    <property type="entry name" value="Ribonuclease H-like superfamily/Ribonuclease H"/>
    <property type="match status" value="1"/>
</dbReference>
<dbReference type="InterPro" id="IPR036397">
    <property type="entry name" value="RNaseH_sf"/>
</dbReference>
<evidence type="ECO:0000259" key="1">
    <source>
        <dbReference type="Pfam" id="PF13358"/>
    </source>
</evidence>
<dbReference type="Pfam" id="PF13358">
    <property type="entry name" value="DDE_3"/>
    <property type="match status" value="1"/>
</dbReference>
<dbReference type="InterPro" id="IPR038717">
    <property type="entry name" value="Tc1-like_DDE_dom"/>
</dbReference>
<sequence length="254" mass="28910">RHIPTQIKDIALELWTLGWELSDICHIFHVSPSSLYRWRNLFETFGTPANRPAPFRGRPRIVSLAALDAIHVLLKSHPDTYLGELQWYLAIHHDLPISISALQQNLVRAGLTRKVLHTIALERDEQRRAVYLAGRTFGRHYGRSPIGQEADLGDVFVRGERYSLIAAMSIDGYIATRVQPGSFDSFGFFDFIIEDVLPLMNPYPEKQSVLVMDNCRIHHTDTLIDVLNASRKSLAKSPKISLIYPDVMILYLPP</sequence>
<dbReference type="RefSeq" id="XP_060325228.1">
    <property type="nucleotide sequence ID" value="XM_060466735.1"/>
</dbReference>
<name>A0AA39JQE6_ARMTA</name>
<evidence type="ECO:0000313" key="3">
    <source>
        <dbReference type="Proteomes" id="UP001175211"/>
    </source>
</evidence>
<dbReference type="InterPro" id="IPR009057">
    <property type="entry name" value="Homeodomain-like_sf"/>
</dbReference>
<evidence type="ECO:0000313" key="2">
    <source>
        <dbReference type="EMBL" id="KAK0444658.1"/>
    </source>
</evidence>
<reference evidence="2" key="1">
    <citation type="submission" date="2023-06" db="EMBL/GenBank/DDBJ databases">
        <authorList>
            <consortium name="Lawrence Berkeley National Laboratory"/>
            <person name="Ahrendt S."/>
            <person name="Sahu N."/>
            <person name="Indic B."/>
            <person name="Wong-Bajracharya J."/>
            <person name="Merenyi Z."/>
            <person name="Ke H.-M."/>
            <person name="Monk M."/>
            <person name="Kocsube S."/>
            <person name="Drula E."/>
            <person name="Lipzen A."/>
            <person name="Balint B."/>
            <person name="Henrissat B."/>
            <person name="Andreopoulos B."/>
            <person name="Martin F.M."/>
            <person name="Harder C.B."/>
            <person name="Rigling D."/>
            <person name="Ford K.L."/>
            <person name="Foster G.D."/>
            <person name="Pangilinan J."/>
            <person name="Papanicolaou A."/>
            <person name="Barry K."/>
            <person name="LaButti K."/>
            <person name="Viragh M."/>
            <person name="Koriabine M."/>
            <person name="Yan M."/>
            <person name="Riley R."/>
            <person name="Champramary S."/>
            <person name="Plett K.L."/>
            <person name="Tsai I.J."/>
            <person name="Slot J."/>
            <person name="Sipos G."/>
            <person name="Plett J."/>
            <person name="Nagy L.G."/>
            <person name="Grigoriev I.V."/>
        </authorList>
    </citation>
    <scope>NUCLEOTIDE SEQUENCE</scope>
    <source>
        <strain evidence="2">CCBAS 213</strain>
    </source>
</reference>
<dbReference type="AlphaFoldDB" id="A0AA39JQE6"/>
<organism evidence="2 3">
    <name type="scientific">Armillaria tabescens</name>
    <name type="common">Ringless honey mushroom</name>
    <name type="synonym">Agaricus tabescens</name>
    <dbReference type="NCBI Taxonomy" id="1929756"/>
    <lineage>
        <taxon>Eukaryota</taxon>
        <taxon>Fungi</taxon>
        <taxon>Dikarya</taxon>
        <taxon>Basidiomycota</taxon>
        <taxon>Agaricomycotina</taxon>
        <taxon>Agaricomycetes</taxon>
        <taxon>Agaricomycetidae</taxon>
        <taxon>Agaricales</taxon>
        <taxon>Marasmiineae</taxon>
        <taxon>Physalacriaceae</taxon>
        <taxon>Desarmillaria</taxon>
    </lineage>
</organism>
<dbReference type="PANTHER" id="PTHR46564:SF1">
    <property type="entry name" value="TRANSPOSASE"/>
    <property type="match status" value="1"/>
</dbReference>
<feature type="non-terminal residue" evidence="2">
    <location>
        <position position="1"/>
    </location>
</feature>
<dbReference type="GeneID" id="85350283"/>
<feature type="non-terminal residue" evidence="2">
    <location>
        <position position="254"/>
    </location>
</feature>
<dbReference type="EMBL" id="JAUEPS010000053">
    <property type="protein sequence ID" value="KAK0444658.1"/>
    <property type="molecule type" value="Genomic_DNA"/>
</dbReference>
<gene>
    <name evidence="2" type="ORF">EV420DRAFT_1252373</name>
</gene>
<comment type="caution">
    <text evidence="2">The sequence shown here is derived from an EMBL/GenBank/DDBJ whole genome shotgun (WGS) entry which is preliminary data.</text>
</comment>
<protein>
    <recommendedName>
        <fullName evidence="1">Tc1-like transposase DDE domain-containing protein</fullName>
    </recommendedName>
</protein>